<dbReference type="Proteomes" id="UP000005019">
    <property type="component" value="Unassembled WGS sequence"/>
</dbReference>
<feature type="transmembrane region" description="Helical" evidence="5">
    <location>
        <begin position="72"/>
        <end position="91"/>
    </location>
</feature>
<feature type="domain" description="GtrA/DPMS transmembrane" evidence="6">
    <location>
        <begin position="8"/>
        <end position="122"/>
    </location>
</feature>
<sequence>MRASVLLFLIVGGCAAATHYFVTLGVDWATSIAPAWSNLIGFLCAFPVSYLGHRNLSFAGTKAPHRTALPKLMAVSGTAFVGNQIMLAALLEYTPLPLWLALGIVLVFVALSTWLLGRYWAFAQPPA</sequence>
<evidence type="ECO:0000256" key="4">
    <source>
        <dbReference type="ARBA" id="ARBA00023136"/>
    </source>
</evidence>
<dbReference type="STRING" id="1000565.METUNv1_02054"/>
<evidence type="ECO:0000256" key="1">
    <source>
        <dbReference type="ARBA" id="ARBA00004141"/>
    </source>
</evidence>
<accession>F5RCQ0</accession>
<evidence type="ECO:0000256" key="2">
    <source>
        <dbReference type="ARBA" id="ARBA00022692"/>
    </source>
</evidence>
<protein>
    <submittedName>
        <fullName evidence="7">GtrA-like protein</fullName>
    </submittedName>
</protein>
<feature type="transmembrane region" description="Helical" evidence="5">
    <location>
        <begin position="97"/>
        <end position="117"/>
    </location>
</feature>
<evidence type="ECO:0000313" key="7">
    <source>
        <dbReference type="EMBL" id="EGK71830.1"/>
    </source>
</evidence>
<comment type="subcellular location">
    <subcellularLocation>
        <location evidence="1">Membrane</location>
        <topology evidence="1">Multi-pass membrane protein</topology>
    </subcellularLocation>
</comment>
<dbReference type="AlphaFoldDB" id="F5RCQ0"/>
<dbReference type="InterPro" id="IPR007267">
    <property type="entry name" value="GtrA_DPMS_TM"/>
</dbReference>
<keyword evidence="3 5" id="KW-1133">Transmembrane helix</keyword>
<feature type="transmembrane region" description="Helical" evidence="5">
    <location>
        <begin position="32"/>
        <end position="51"/>
    </location>
</feature>
<keyword evidence="4 5" id="KW-0472">Membrane</keyword>
<dbReference type="RefSeq" id="WP_008061331.1">
    <property type="nucleotide sequence ID" value="NZ_AFHG01000048.1"/>
</dbReference>
<keyword evidence="2 5" id="KW-0812">Transmembrane</keyword>
<dbReference type="EMBL" id="AFHG01000048">
    <property type="protein sequence ID" value="EGK71830.1"/>
    <property type="molecule type" value="Genomic_DNA"/>
</dbReference>
<reference evidence="7 8" key="1">
    <citation type="journal article" date="2011" name="J. Bacteriol.">
        <title>Genome sequence of Methyloversatilis universalis FAM5T, a methylotrophic representative of the order Rhodocyclales.</title>
        <authorList>
            <person name="Kittichotirat W."/>
            <person name="Good N.M."/>
            <person name="Hall R."/>
            <person name="Bringel F."/>
            <person name="Lajus A."/>
            <person name="Medigue C."/>
            <person name="Smalley N.E."/>
            <person name="Beck D."/>
            <person name="Bumgarner R."/>
            <person name="Vuilleumier S."/>
            <person name="Kalyuzhnaya M.G."/>
        </authorList>
    </citation>
    <scope>NUCLEOTIDE SEQUENCE [LARGE SCALE GENOMIC DNA]</scope>
    <source>
        <strain evidence="8">ATCC BAA-1314 / JCM 13912 / FAM5</strain>
    </source>
</reference>
<evidence type="ECO:0000313" key="8">
    <source>
        <dbReference type="Proteomes" id="UP000005019"/>
    </source>
</evidence>
<dbReference type="Pfam" id="PF04138">
    <property type="entry name" value="GtrA_DPMS_TM"/>
    <property type="match status" value="1"/>
</dbReference>
<evidence type="ECO:0000256" key="3">
    <source>
        <dbReference type="ARBA" id="ARBA00022989"/>
    </source>
</evidence>
<dbReference type="GO" id="GO:0000271">
    <property type="term" value="P:polysaccharide biosynthetic process"/>
    <property type="evidence" value="ECO:0007669"/>
    <property type="project" value="InterPro"/>
</dbReference>
<organism evidence="7 8">
    <name type="scientific">Methyloversatilis universalis (strain ATCC BAA-1314 / DSM 25237 / JCM 13912 / CCUG 52030 / FAM5)</name>
    <dbReference type="NCBI Taxonomy" id="1000565"/>
    <lineage>
        <taxon>Bacteria</taxon>
        <taxon>Pseudomonadati</taxon>
        <taxon>Pseudomonadota</taxon>
        <taxon>Betaproteobacteria</taxon>
        <taxon>Nitrosomonadales</taxon>
        <taxon>Sterolibacteriaceae</taxon>
        <taxon>Methyloversatilis</taxon>
    </lineage>
</organism>
<evidence type="ECO:0000256" key="5">
    <source>
        <dbReference type="SAM" id="Phobius"/>
    </source>
</evidence>
<proteinExistence type="predicted"/>
<dbReference type="eggNOG" id="COG2246">
    <property type="taxonomic scope" value="Bacteria"/>
</dbReference>
<name>F5RCQ0_METUF</name>
<evidence type="ECO:0000259" key="6">
    <source>
        <dbReference type="Pfam" id="PF04138"/>
    </source>
</evidence>
<gene>
    <name evidence="7" type="ORF">METUNv1_02054</name>
</gene>
<keyword evidence="8" id="KW-1185">Reference proteome</keyword>
<dbReference type="OrthoDB" id="8562382at2"/>
<dbReference type="GO" id="GO:0016020">
    <property type="term" value="C:membrane"/>
    <property type="evidence" value="ECO:0007669"/>
    <property type="project" value="UniProtKB-SubCell"/>
</dbReference>
<comment type="caution">
    <text evidence="7">The sequence shown here is derived from an EMBL/GenBank/DDBJ whole genome shotgun (WGS) entry which is preliminary data.</text>
</comment>